<accession>A0A3A8PZG4</accession>
<protein>
    <recommendedName>
        <fullName evidence="1">Immunity protein 52 domain-containing protein</fullName>
    </recommendedName>
</protein>
<evidence type="ECO:0000313" key="2">
    <source>
        <dbReference type="EMBL" id="RKH61896.1"/>
    </source>
</evidence>
<dbReference type="RefSeq" id="WP_120643349.1">
    <property type="nucleotide sequence ID" value="NZ_RAWB01000087.1"/>
</dbReference>
<dbReference type="EMBL" id="RAWB01000087">
    <property type="protein sequence ID" value="RKH61896.1"/>
    <property type="molecule type" value="Genomic_DNA"/>
</dbReference>
<keyword evidence="3" id="KW-1185">Reference proteome</keyword>
<feature type="domain" description="Immunity protein 52" evidence="1">
    <location>
        <begin position="6"/>
        <end position="234"/>
    </location>
</feature>
<dbReference type="Proteomes" id="UP000272888">
    <property type="component" value="Unassembled WGS sequence"/>
</dbReference>
<sequence>MADRYFYSNCHWRGRPEPLEACAHRLESFLRQLKALEPVWDTWTTSVGTDEEGDKVVHTDASSLAKLLGRRSNPSGTISGYWLRSGAAPEGTGVYGRFGGSSAITSTCSVATSALGRVAERVMNASVLTSVMRAMALAWEPEFGVVTSPAYRDRIVADGSPDEPGRHIGWITYIAHSRGPVPLLPAPVRVERMMDRGTLILLTPENFTLSNPDHVALAAEVQSRLQAVGLLGPLRPWVTKSGYSC</sequence>
<evidence type="ECO:0000259" key="1">
    <source>
        <dbReference type="Pfam" id="PF15579"/>
    </source>
</evidence>
<proteinExistence type="predicted"/>
<gene>
    <name evidence="2" type="ORF">D7V93_10980</name>
</gene>
<comment type="caution">
    <text evidence="2">The sequence shown here is derived from an EMBL/GenBank/DDBJ whole genome shotgun (WGS) entry which is preliminary data.</text>
</comment>
<evidence type="ECO:0000313" key="3">
    <source>
        <dbReference type="Proteomes" id="UP000272888"/>
    </source>
</evidence>
<organism evidence="2 3">
    <name type="scientific">Corallococcus llansteffanensis</name>
    <dbReference type="NCBI Taxonomy" id="2316731"/>
    <lineage>
        <taxon>Bacteria</taxon>
        <taxon>Pseudomonadati</taxon>
        <taxon>Myxococcota</taxon>
        <taxon>Myxococcia</taxon>
        <taxon>Myxococcales</taxon>
        <taxon>Cystobacterineae</taxon>
        <taxon>Myxococcaceae</taxon>
        <taxon>Corallococcus</taxon>
    </lineage>
</organism>
<dbReference type="InterPro" id="IPR028969">
    <property type="entry name" value="Imm52"/>
</dbReference>
<reference evidence="3" key="1">
    <citation type="submission" date="2018-09" db="EMBL/GenBank/DDBJ databases">
        <authorList>
            <person name="Livingstone P.G."/>
            <person name="Whitworth D.E."/>
        </authorList>
    </citation>
    <scope>NUCLEOTIDE SEQUENCE [LARGE SCALE GENOMIC DNA]</scope>
    <source>
        <strain evidence="3">CA051B</strain>
    </source>
</reference>
<dbReference type="AlphaFoldDB" id="A0A3A8PZG4"/>
<name>A0A3A8PZG4_9BACT</name>
<dbReference type="Pfam" id="PF15579">
    <property type="entry name" value="Imm52"/>
    <property type="match status" value="1"/>
</dbReference>